<reference evidence="7 8" key="1">
    <citation type="submission" date="2016-10" db="EMBL/GenBank/DDBJ databases">
        <authorList>
            <person name="de Groot N.N."/>
        </authorList>
    </citation>
    <scope>NUCLEOTIDE SEQUENCE [LARGE SCALE GENOMIC DNA]</scope>
    <source>
        <strain evidence="7 8">DSM 45610</strain>
    </source>
</reference>
<evidence type="ECO:0000256" key="2">
    <source>
        <dbReference type="ARBA" id="ARBA00005268"/>
    </source>
</evidence>
<protein>
    <submittedName>
        <fullName evidence="7">Putative ABC transport system permease protein</fullName>
    </submittedName>
</protein>
<feature type="transmembrane region" description="Helical" evidence="6">
    <location>
        <begin position="6"/>
        <end position="22"/>
    </location>
</feature>
<keyword evidence="4 6" id="KW-1133">Transmembrane helix</keyword>
<evidence type="ECO:0000256" key="3">
    <source>
        <dbReference type="ARBA" id="ARBA00022692"/>
    </source>
</evidence>
<dbReference type="GO" id="GO:0005886">
    <property type="term" value="C:plasma membrane"/>
    <property type="evidence" value="ECO:0007669"/>
    <property type="project" value="TreeGrafter"/>
</dbReference>
<gene>
    <name evidence="7" type="ORF">SAMN05444487_107198</name>
</gene>
<dbReference type="Pfam" id="PF03649">
    <property type="entry name" value="UPF0014"/>
    <property type="match status" value="1"/>
</dbReference>
<evidence type="ECO:0000256" key="6">
    <source>
        <dbReference type="SAM" id="Phobius"/>
    </source>
</evidence>
<accession>A0A1H2XGI0</accession>
<dbReference type="EMBL" id="FNNQ01000007">
    <property type="protein sequence ID" value="SDW91866.1"/>
    <property type="molecule type" value="Genomic_DNA"/>
</dbReference>
<name>A0A1H2XGI0_9BACL</name>
<keyword evidence="3 6" id="KW-0812">Transmembrane</keyword>
<keyword evidence="5 6" id="KW-0472">Membrane</keyword>
<evidence type="ECO:0000256" key="5">
    <source>
        <dbReference type="ARBA" id="ARBA00023136"/>
    </source>
</evidence>
<comment type="subcellular location">
    <subcellularLocation>
        <location evidence="1">Membrane</location>
        <topology evidence="1">Multi-pass membrane protein</topology>
    </subcellularLocation>
</comment>
<feature type="transmembrane region" description="Helical" evidence="6">
    <location>
        <begin position="86"/>
        <end position="106"/>
    </location>
</feature>
<dbReference type="OrthoDB" id="9791807at2"/>
<keyword evidence="8" id="KW-1185">Reference proteome</keyword>
<sequence length="258" mass="28271">MSGTATLFTIGFIFIAMIISLWQKLGLEKDLIIATVRATVQLSVIGFVLRYIFTADRWEYILLMIAISVVVASRNSARRGKGIPQIWIKVFLTIGLVVSFTLGMMLLLEMVKFEAKTIIPISGMLVGNAMVVSSLLLNRLKDNAESMREEILVALSLGANRVQASKRMLISAIRGGMIPIIDSTKTVGLVQLPGMMTGLIIAGTDPVAAVRYQLLVMFSFTASSALVSIFLGMLVVPTLFNQAHQFVGWRKKEVSQSE</sequence>
<proteinExistence type="inferred from homology"/>
<dbReference type="InterPro" id="IPR005226">
    <property type="entry name" value="UPF0014_fam"/>
</dbReference>
<dbReference type="RefSeq" id="WP_091739426.1">
    <property type="nucleotide sequence ID" value="NZ_FNNQ01000007.1"/>
</dbReference>
<dbReference type="STRING" id="1048340.SAMN05444487_107198"/>
<dbReference type="Proteomes" id="UP000198534">
    <property type="component" value="Unassembled WGS sequence"/>
</dbReference>
<feature type="transmembrane region" description="Helical" evidence="6">
    <location>
        <begin position="118"/>
        <end position="138"/>
    </location>
</feature>
<dbReference type="PANTHER" id="PTHR30028">
    <property type="entry name" value="UPF0014 INNER MEMBRANE PROTEIN YBBM-RELATED"/>
    <property type="match status" value="1"/>
</dbReference>
<dbReference type="PANTHER" id="PTHR30028:SF0">
    <property type="entry name" value="PROTEIN ALUMINUM SENSITIVE 3"/>
    <property type="match status" value="1"/>
</dbReference>
<evidence type="ECO:0000313" key="8">
    <source>
        <dbReference type="Proteomes" id="UP000198534"/>
    </source>
</evidence>
<evidence type="ECO:0000256" key="1">
    <source>
        <dbReference type="ARBA" id="ARBA00004141"/>
    </source>
</evidence>
<feature type="transmembrane region" description="Helical" evidence="6">
    <location>
        <begin position="31"/>
        <end position="52"/>
    </location>
</feature>
<comment type="similarity">
    <text evidence="2">Belongs to the UPF0014 family.</text>
</comment>
<feature type="transmembrane region" description="Helical" evidence="6">
    <location>
        <begin position="214"/>
        <end position="240"/>
    </location>
</feature>
<dbReference type="AlphaFoldDB" id="A0A1H2XGI0"/>
<evidence type="ECO:0000313" key="7">
    <source>
        <dbReference type="EMBL" id="SDW91866.1"/>
    </source>
</evidence>
<organism evidence="7 8">
    <name type="scientific">Marininema mesophilum</name>
    <dbReference type="NCBI Taxonomy" id="1048340"/>
    <lineage>
        <taxon>Bacteria</taxon>
        <taxon>Bacillati</taxon>
        <taxon>Bacillota</taxon>
        <taxon>Bacilli</taxon>
        <taxon>Bacillales</taxon>
        <taxon>Thermoactinomycetaceae</taxon>
        <taxon>Marininema</taxon>
    </lineage>
</organism>
<evidence type="ECO:0000256" key="4">
    <source>
        <dbReference type="ARBA" id="ARBA00022989"/>
    </source>
</evidence>